<evidence type="ECO:0000256" key="6">
    <source>
        <dbReference type="ARBA" id="ARBA00023136"/>
    </source>
</evidence>
<dbReference type="FunFam" id="1.20.1250.20:FF:000010">
    <property type="entry name" value="Probable glucarate transporter"/>
    <property type="match status" value="1"/>
</dbReference>
<name>A0A840RV23_9BURK</name>
<keyword evidence="6 8" id="KW-0472">Membrane</keyword>
<evidence type="ECO:0000256" key="1">
    <source>
        <dbReference type="ARBA" id="ARBA00004651"/>
    </source>
</evidence>
<evidence type="ECO:0000256" key="3">
    <source>
        <dbReference type="ARBA" id="ARBA00022475"/>
    </source>
</evidence>
<feature type="transmembrane region" description="Helical" evidence="8">
    <location>
        <begin position="326"/>
        <end position="344"/>
    </location>
</feature>
<gene>
    <name evidence="10" type="ORF">HNR39_002871</name>
</gene>
<dbReference type="SUPFAM" id="SSF103473">
    <property type="entry name" value="MFS general substrate transporter"/>
    <property type="match status" value="1"/>
</dbReference>
<dbReference type="InterPro" id="IPR020846">
    <property type="entry name" value="MFS_dom"/>
</dbReference>
<dbReference type="InterPro" id="IPR050382">
    <property type="entry name" value="MFS_Na/Anion_cotransporter"/>
</dbReference>
<feature type="transmembrane region" description="Helical" evidence="8">
    <location>
        <begin position="350"/>
        <end position="375"/>
    </location>
</feature>
<feature type="transmembrane region" description="Helical" evidence="8">
    <location>
        <begin position="181"/>
        <end position="199"/>
    </location>
</feature>
<feature type="transmembrane region" description="Helical" evidence="8">
    <location>
        <begin position="256"/>
        <end position="277"/>
    </location>
</feature>
<comment type="similarity">
    <text evidence="7">Belongs to the major facilitator superfamily. Phthalate permease family.</text>
</comment>
<proteinExistence type="inferred from homology"/>
<evidence type="ECO:0000256" key="8">
    <source>
        <dbReference type="SAM" id="Phobius"/>
    </source>
</evidence>
<evidence type="ECO:0000313" key="11">
    <source>
        <dbReference type="Proteomes" id="UP000571084"/>
    </source>
</evidence>
<evidence type="ECO:0000313" key="10">
    <source>
        <dbReference type="EMBL" id="MBB5201022.1"/>
    </source>
</evidence>
<dbReference type="AlphaFoldDB" id="A0A840RV23"/>
<feature type="transmembrane region" description="Helical" evidence="8">
    <location>
        <begin position="88"/>
        <end position="109"/>
    </location>
</feature>
<feature type="transmembrane region" description="Helical" evidence="8">
    <location>
        <begin position="387"/>
        <end position="410"/>
    </location>
</feature>
<keyword evidence="11" id="KW-1185">Reference proteome</keyword>
<feature type="transmembrane region" description="Helical" evidence="8">
    <location>
        <begin position="115"/>
        <end position="134"/>
    </location>
</feature>
<keyword evidence="2" id="KW-0813">Transport</keyword>
<feature type="domain" description="Major facilitator superfamily (MFS) profile" evidence="9">
    <location>
        <begin position="23"/>
        <end position="442"/>
    </location>
</feature>
<dbReference type="PIRSF" id="PIRSF002808">
    <property type="entry name" value="Hexose_phosphate_transp"/>
    <property type="match status" value="1"/>
</dbReference>
<dbReference type="CDD" id="cd17319">
    <property type="entry name" value="MFS_ExuT_GudP_like"/>
    <property type="match status" value="1"/>
</dbReference>
<sequence length="463" mass="49889">MHIPQVIPSVAVSAKASRVRWSILAVLFIVTTINFADRATIAIAGPELKRLLGLSPVEMGFVFSAFAWSYVLAQLPGGWLLDRFGSKITYFFSIFLWSVFTMMMGWVGFFTGGTAIAVLFILRLLIGAAEAPSFPGNSRITSAWFPTNERGTAAAIFNSAQYFATVLFAPLMGWLVHTYGWQSVFYVMGALGIVMAFVWRKTIYGPKDHPRINAAELAYIEAGGALVDIESATQGKPVTKINTFASIKEMLGNRMLLGTYIGQYCINTLTYFFLTWFPVYLVTERHMTILKVGFVAALPAIAGFLGGILGGFISDRLIRSGYSLSVARKTPIVGGMLLAMSMIFCNYVDADWLVVAIMALAFFGKGIGALGWAVVSDTAPKEAGGLSGALFNTFGNVAGITTPIVIGIILQATGSFAGALVFVGANAAVAILSYLFMVGDIKRFEFKKTRDPAVISAQSQSAV</sequence>
<dbReference type="GO" id="GO:0022857">
    <property type="term" value="F:transmembrane transporter activity"/>
    <property type="evidence" value="ECO:0007669"/>
    <property type="project" value="InterPro"/>
</dbReference>
<dbReference type="InterPro" id="IPR036259">
    <property type="entry name" value="MFS_trans_sf"/>
</dbReference>
<organism evidence="10 11">
    <name type="scientific">Glaciimonas immobilis</name>
    <dbReference type="NCBI Taxonomy" id="728004"/>
    <lineage>
        <taxon>Bacteria</taxon>
        <taxon>Pseudomonadati</taxon>
        <taxon>Pseudomonadota</taxon>
        <taxon>Betaproteobacteria</taxon>
        <taxon>Burkholderiales</taxon>
        <taxon>Oxalobacteraceae</taxon>
        <taxon>Glaciimonas</taxon>
    </lineage>
</organism>
<evidence type="ECO:0000256" key="2">
    <source>
        <dbReference type="ARBA" id="ARBA00022448"/>
    </source>
</evidence>
<reference evidence="10 11" key="1">
    <citation type="submission" date="2020-08" db="EMBL/GenBank/DDBJ databases">
        <title>Genomic Encyclopedia of Type Strains, Phase IV (KMG-IV): sequencing the most valuable type-strain genomes for metagenomic binning, comparative biology and taxonomic classification.</title>
        <authorList>
            <person name="Goeker M."/>
        </authorList>
    </citation>
    <scope>NUCLEOTIDE SEQUENCE [LARGE SCALE GENOMIC DNA]</scope>
    <source>
        <strain evidence="10 11">DSM 23240</strain>
    </source>
</reference>
<feature type="transmembrane region" description="Helical" evidence="8">
    <location>
        <begin position="289"/>
        <end position="314"/>
    </location>
</feature>
<dbReference type="Gene3D" id="1.20.1250.20">
    <property type="entry name" value="MFS general substrate transporter like domains"/>
    <property type="match status" value="2"/>
</dbReference>
<feature type="transmembrane region" description="Helical" evidence="8">
    <location>
        <begin position="21"/>
        <end position="41"/>
    </location>
</feature>
<comment type="caution">
    <text evidence="10">The sequence shown here is derived from an EMBL/GenBank/DDBJ whole genome shotgun (WGS) entry which is preliminary data.</text>
</comment>
<dbReference type="PANTHER" id="PTHR11662">
    <property type="entry name" value="SOLUTE CARRIER FAMILY 17"/>
    <property type="match status" value="1"/>
</dbReference>
<protein>
    <submittedName>
        <fullName evidence="10">ACS family glucarate transporter-like MFS transporter</fullName>
    </submittedName>
</protein>
<evidence type="ECO:0000256" key="4">
    <source>
        <dbReference type="ARBA" id="ARBA00022692"/>
    </source>
</evidence>
<dbReference type="NCBIfam" id="TIGR00893">
    <property type="entry name" value="2A0114"/>
    <property type="match status" value="1"/>
</dbReference>
<keyword evidence="5 8" id="KW-1133">Transmembrane helix</keyword>
<keyword evidence="3" id="KW-1003">Cell membrane</keyword>
<accession>A0A840RV23</accession>
<evidence type="ECO:0000256" key="7">
    <source>
        <dbReference type="ARBA" id="ARBA00038514"/>
    </source>
</evidence>
<dbReference type="RefSeq" id="WP_168056832.1">
    <property type="nucleotide sequence ID" value="NZ_JAAOZT010000012.1"/>
</dbReference>
<evidence type="ECO:0000259" key="9">
    <source>
        <dbReference type="PROSITE" id="PS50850"/>
    </source>
</evidence>
<feature type="transmembrane region" description="Helical" evidence="8">
    <location>
        <begin position="61"/>
        <end position="81"/>
    </location>
</feature>
<dbReference type="Proteomes" id="UP000571084">
    <property type="component" value="Unassembled WGS sequence"/>
</dbReference>
<dbReference type="EMBL" id="JACHHQ010000006">
    <property type="protein sequence ID" value="MBB5201022.1"/>
    <property type="molecule type" value="Genomic_DNA"/>
</dbReference>
<keyword evidence="4 8" id="KW-0812">Transmembrane</keyword>
<feature type="transmembrane region" description="Helical" evidence="8">
    <location>
        <begin position="155"/>
        <end position="175"/>
    </location>
</feature>
<dbReference type="PROSITE" id="PS50850">
    <property type="entry name" value="MFS"/>
    <property type="match status" value="1"/>
</dbReference>
<dbReference type="Pfam" id="PF07690">
    <property type="entry name" value="MFS_1"/>
    <property type="match status" value="1"/>
</dbReference>
<dbReference type="GO" id="GO:0005886">
    <property type="term" value="C:plasma membrane"/>
    <property type="evidence" value="ECO:0007669"/>
    <property type="project" value="UniProtKB-SubCell"/>
</dbReference>
<feature type="transmembrane region" description="Helical" evidence="8">
    <location>
        <begin position="416"/>
        <end position="438"/>
    </location>
</feature>
<dbReference type="InterPro" id="IPR000849">
    <property type="entry name" value="Sugar_P_transporter"/>
</dbReference>
<evidence type="ECO:0000256" key="5">
    <source>
        <dbReference type="ARBA" id="ARBA00022989"/>
    </source>
</evidence>
<comment type="subcellular location">
    <subcellularLocation>
        <location evidence="1">Cell membrane</location>
        <topology evidence="1">Multi-pass membrane protein</topology>
    </subcellularLocation>
</comment>
<dbReference type="InterPro" id="IPR011701">
    <property type="entry name" value="MFS"/>
</dbReference>
<dbReference type="PANTHER" id="PTHR11662:SF399">
    <property type="entry name" value="FI19708P1-RELATED"/>
    <property type="match status" value="1"/>
</dbReference>